<feature type="compositionally biased region" description="Pro residues" evidence="1">
    <location>
        <begin position="18"/>
        <end position="34"/>
    </location>
</feature>
<feature type="region of interest" description="Disordered" evidence="1">
    <location>
        <begin position="1"/>
        <end position="114"/>
    </location>
</feature>
<dbReference type="Proteomes" id="UP001610432">
    <property type="component" value="Unassembled WGS sequence"/>
</dbReference>
<dbReference type="GeneID" id="98148790"/>
<dbReference type="RefSeq" id="XP_070882409.1">
    <property type="nucleotide sequence ID" value="XM_071033718.1"/>
</dbReference>
<feature type="compositionally biased region" description="Basic and acidic residues" evidence="1">
    <location>
        <begin position="199"/>
        <end position="214"/>
    </location>
</feature>
<reference evidence="2 3" key="1">
    <citation type="submission" date="2024-07" db="EMBL/GenBank/DDBJ databases">
        <title>Section-level genome sequencing and comparative genomics of Aspergillus sections Usti and Cavernicolus.</title>
        <authorList>
            <consortium name="Lawrence Berkeley National Laboratory"/>
            <person name="Nybo J.L."/>
            <person name="Vesth T.C."/>
            <person name="Theobald S."/>
            <person name="Frisvad J.C."/>
            <person name="Larsen T.O."/>
            <person name="Kjaerboelling I."/>
            <person name="Rothschild-Mancinelli K."/>
            <person name="Lyhne E.K."/>
            <person name="Kogle M.E."/>
            <person name="Barry K."/>
            <person name="Clum A."/>
            <person name="Na H."/>
            <person name="Ledsgaard L."/>
            <person name="Lin J."/>
            <person name="Lipzen A."/>
            <person name="Kuo A."/>
            <person name="Riley R."/>
            <person name="Mondo S."/>
            <person name="Labutti K."/>
            <person name="Haridas S."/>
            <person name="Pangalinan J."/>
            <person name="Salamov A.A."/>
            <person name="Simmons B.A."/>
            <person name="Magnuson J.K."/>
            <person name="Chen J."/>
            <person name="Drula E."/>
            <person name="Henrissat B."/>
            <person name="Wiebenga A."/>
            <person name="Lubbers R.J."/>
            <person name="Gomes A.C."/>
            <person name="Macurrencykelacurrency M.R."/>
            <person name="Stajich J."/>
            <person name="Grigoriev I.V."/>
            <person name="Mortensen U.H."/>
            <person name="De Vries R.P."/>
            <person name="Baker S.E."/>
            <person name="Andersen M.R."/>
        </authorList>
    </citation>
    <scope>NUCLEOTIDE SEQUENCE [LARGE SCALE GENOMIC DNA]</scope>
    <source>
        <strain evidence="2 3">CBS 449.75</strain>
    </source>
</reference>
<feature type="compositionally biased region" description="Low complexity" evidence="1">
    <location>
        <begin position="152"/>
        <end position="175"/>
    </location>
</feature>
<name>A0ABR4LG32_9EURO</name>
<evidence type="ECO:0000313" key="3">
    <source>
        <dbReference type="Proteomes" id="UP001610432"/>
    </source>
</evidence>
<sequence length="292" mass="31830">MDTTTPPATPRCISIPLPAGPAPSPGQIPTPALPIPTIVTPTTPPADDYEDEDQAKDELYPSSSSSSTSSSFSSSSLHWKIPRSITVPPFSRSRSRSQCQCQSQRQVPEQGVIPSIETENVSSLLGVSFLRPADPFSDSEVSSLDLGPAAMSFSRSATPSPRSSPSPRGSLSLSLDVCQGKEAPQLLSPTLGLDDNDDDVKNGDGDENKDKDGDGYQIDEEADVHNTNRRRERDPSEDGDPLISNIRERKDIEDALGMAREERDERIRAARVRAKRSGRLKVGWSRRSPWHR</sequence>
<feature type="compositionally biased region" description="Basic and acidic residues" evidence="1">
    <location>
        <begin position="223"/>
        <end position="236"/>
    </location>
</feature>
<organism evidence="2 3">
    <name type="scientific">Aspergillus lucknowensis</name>
    <dbReference type="NCBI Taxonomy" id="176173"/>
    <lineage>
        <taxon>Eukaryota</taxon>
        <taxon>Fungi</taxon>
        <taxon>Dikarya</taxon>
        <taxon>Ascomycota</taxon>
        <taxon>Pezizomycotina</taxon>
        <taxon>Eurotiomycetes</taxon>
        <taxon>Eurotiomycetidae</taxon>
        <taxon>Eurotiales</taxon>
        <taxon>Aspergillaceae</taxon>
        <taxon>Aspergillus</taxon>
        <taxon>Aspergillus subgen. Nidulantes</taxon>
    </lineage>
</organism>
<gene>
    <name evidence="2" type="ORF">BJX67DRAFT_384747</name>
</gene>
<feature type="compositionally biased region" description="Low complexity" evidence="1">
    <location>
        <begin position="62"/>
        <end position="76"/>
    </location>
</feature>
<comment type="caution">
    <text evidence="2">The sequence shown here is derived from an EMBL/GenBank/DDBJ whole genome shotgun (WGS) entry which is preliminary data.</text>
</comment>
<proteinExistence type="predicted"/>
<feature type="region of interest" description="Disordered" evidence="1">
    <location>
        <begin position="151"/>
        <end position="262"/>
    </location>
</feature>
<accession>A0ABR4LG32</accession>
<feature type="compositionally biased region" description="Basic and acidic residues" evidence="1">
    <location>
        <begin position="246"/>
        <end position="262"/>
    </location>
</feature>
<evidence type="ECO:0000313" key="2">
    <source>
        <dbReference type="EMBL" id="KAL2863430.1"/>
    </source>
</evidence>
<keyword evidence="3" id="KW-1185">Reference proteome</keyword>
<dbReference type="EMBL" id="JBFXLQ010000052">
    <property type="protein sequence ID" value="KAL2863430.1"/>
    <property type="molecule type" value="Genomic_DNA"/>
</dbReference>
<protein>
    <submittedName>
        <fullName evidence="2">Uncharacterized protein</fullName>
    </submittedName>
</protein>
<feature type="compositionally biased region" description="Low complexity" evidence="1">
    <location>
        <begin position="96"/>
        <end position="106"/>
    </location>
</feature>
<evidence type="ECO:0000256" key="1">
    <source>
        <dbReference type="SAM" id="MobiDB-lite"/>
    </source>
</evidence>